<dbReference type="Gene3D" id="3.20.20.220">
    <property type="match status" value="1"/>
</dbReference>
<comment type="caution">
    <text evidence="2">The sequence shown here is derived from an EMBL/GenBank/DDBJ whole genome shotgun (WGS) entry which is preliminary data.</text>
</comment>
<organism evidence="2">
    <name type="scientific">marine sediment metagenome</name>
    <dbReference type="NCBI Taxonomy" id="412755"/>
    <lineage>
        <taxon>unclassified sequences</taxon>
        <taxon>metagenomes</taxon>
        <taxon>ecological metagenomes</taxon>
    </lineage>
</organism>
<reference evidence="2" key="1">
    <citation type="journal article" date="2014" name="Front. Microbiol.">
        <title>High frequency of phylogenetically diverse reductive dehalogenase-homologous genes in deep subseafloor sedimentary metagenomes.</title>
        <authorList>
            <person name="Kawai M."/>
            <person name="Futagami T."/>
            <person name="Toyoda A."/>
            <person name="Takaki Y."/>
            <person name="Nishi S."/>
            <person name="Hori S."/>
            <person name="Arai W."/>
            <person name="Tsubouchi T."/>
            <person name="Morono Y."/>
            <person name="Uchiyama I."/>
            <person name="Ito T."/>
            <person name="Fujiyama A."/>
            <person name="Inagaki F."/>
            <person name="Takami H."/>
        </authorList>
    </citation>
    <scope>NUCLEOTIDE SEQUENCE</scope>
    <source>
        <strain evidence="2">Expedition CK06-06</strain>
    </source>
</reference>
<accession>X1E083</accession>
<dbReference type="SUPFAM" id="SSF51730">
    <property type="entry name" value="FAD-linked oxidoreductase"/>
    <property type="match status" value="1"/>
</dbReference>
<dbReference type="GO" id="GO:0016491">
    <property type="term" value="F:oxidoreductase activity"/>
    <property type="evidence" value="ECO:0007669"/>
    <property type="project" value="UniProtKB-KW"/>
</dbReference>
<evidence type="ECO:0000256" key="1">
    <source>
        <dbReference type="ARBA" id="ARBA00023002"/>
    </source>
</evidence>
<evidence type="ECO:0000313" key="2">
    <source>
        <dbReference type="EMBL" id="GAH26681.1"/>
    </source>
</evidence>
<dbReference type="EMBL" id="BARU01000919">
    <property type="protein sequence ID" value="GAH26681.1"/>
    <property type="molecule type" value="Genomic_DNA"/>
</dbReference>
<keyword evidence="1" id="KW-0560">Oxidoreductase</keyword>
<sequence length="75" mass="8457">SGVSLPDEIVSRMEDAKDPKEEGARICVEIIEQLKEIEGIHGIHIMAVAWENIIPVMVKQAKLWPRPKIENIRAS</sequence>
<name>X1E083_9ZZZZ</name>
<gene>
    <name evidence="2" type="ORF">S03H2_02668</name>
</gene>
<proteinExistence type="predicted"/>
<protein>
    <submittedName>
        <fullName evidence="2">Uncharacterized protein</fullName>
    </submittedName>
</protein>
<dbReference type="AlphaFoldDB" id="X1E083"/>
<dbReference type="UniPathway" id="UPA00193"/>
<dbReference type="InterPro" id="IPR029041">
    <property type="entry name" value="FAD-linked_oxidoreductase-like"/>
</dbReference>
<feature type="non-terminal residue" evidence="2">
    <location>
        <position position="1"/>
    </location>
</feature>
<dbReference type="GO" id="GO:0035999">
    <property type="term" value="P:tetrahydrofolate interconversion"/>
    <property type="evidence" value="ECO:0007669"/>
    <property type="project" value="UniProtKB-UniPathway"/>
</dbReference>